<proteinExistence type="predicted"/>
<evidence type="ECO:0000313" key="1">
    <source>
        <dbReference type="EMBL" id="KAF2171621.1"/>
    </source>
</evidence>
<dbReference type="Proteomes" id="UP000799537">
    <property type="component" value="Unassembled WGS sequence"/>
</dbReference>
<sequence length="221" mass="24631">MSTPQPQPRLPPGIEHALNEAQRTTLLALHGRLDRLLREVPLTATQEIRPRGLNLLLASIDAATDHAGRMTRGYSDRLFNYGLQGLRRVALAVQTYFAVPATEIRFARWDVYQGRPPRPPDDASVKDRWRWAIAWNLDMTSNTSLCLGAASSVLKDCTLRGPTNVAFQTEEDFPCPAVEEYDAAWREELRGYAGHALFALAQLLKARFGGREVGVLGYETG</sequence>
<dbReference type="AlphaFoldDB" id="A0A6A6CWY1"/>
<accession>A0A6A6CWY1</accession>
<dbReference type="RefSeq" id="XP_033672510.1">
    <property type="nucleotide sequence ID" value="XM_033804250.1"/>
</dbReference>
<protein>
    <submittedName>
        <fullName evidence="1">Uncharacterized protein</fullName>
    </submittedName>
</protein>
<keyword evidence="2" id="KW-1185">Reference proteome</keyword>
<evidence type="ECO:0000313" key="2">
    <source>
        <dbReference type="Proteomes" id="UP000799537"/>
    </source>
</evidence>
<reference evidence="1" key="1">
    <citation type="journal article" date="2020" name="Stud. Mycol.">
        <title>101 Dothideomycetes genomes: a test case for predicting lifestyles and emergence of pathogens.</title>
        <authorList>
            <person name="Haridas S."/>
            <person name="Albert R."/>
            <person name="Binder M."/>
            <person name="Bloem J."/>
            <person name="Labutti K."/>
            <person name="Salamov A."/>
            <person name="Andreopoulos B."/>
            <person name="Baker S."/>
            <person name="Barry K."/>
            <person name="Bills G."/>
            <person name="Bluhm B."/>
            <person name="Cannon C."/>
            <person name="Castanera R."/>
            <person name="Culley D."/>
            <person name="Daum C."/>
            <person name="Ezra D."/>
            <person name="Gonzalez J."/>
            <person name="Henrissat B."/>
            <person name="Kuo A."/>
            <person name="Liang C."/>
            <person name="Lipzen A."/>
            <person name="Lutzoni F."/>
            <person name="Magnuson J."/>
            <person name="Mondo S."/>
            <person name="Nolan M."/>
            <person name="Ohm R."/>
            <person name="Pangilinan J."/>
            <person name="Park H.-J."/>
            <person name="Ramirez L."/>
            <person name="Alfaro M."/>
            <person name="Sun H."/>
            <person name="Tritt A."/>
            <person name="Yoshinaga Y."/>
            <person name="Zwiers L.-H."/>
            <person name="Turgeon B."/>
            <person name="Goodwin S."/>
            <person name="Spatafora J."/>
            <person name="Crous P."/>
            <person name="Grigoriev I."/>
        </authorList>
    </citation>
    <scope>NUCLEOTIDE SEQUENCE</scope>
    <source>
        <strain evidence="1">ATCC 36951</strain>
    </source>
</reference>
<gene>
    <name evidence="1" type="ORF">M409DRAFT_17860</name>
</gene>
<name>A0A6A6CWY1_ZASCE</name>
<dbReference type="GeneID" id="54557522"/>
<dbReference type="EMBL" id="ML993582">
    <property type="protein sequence ID" value="KAF2171621.1"/>
    <property type="molecule type" value="Genomic_DNA"/>
</dbReference>
<organism evidence="1 2">
    <name type="scientific">Zasmidium cellare ATCC 36951</name>
    <dbReference type="NCBI Taxonomy" id="1080233"/>
    <lineage>
        <taxon>Eukaryota</taxon>
        <taxon>Fungi</taxon>
        <taxon>Dikarya</taxon>
        <taxon>Ascomycota</taxon>
        <taxon>Pezizomycotina</taxon>
        <taxon>Dothideomycetes</taxon>
        <taxon>Dothideomycetidae</taxon>
        <taxon>Mycosphaerellales</taxon>
        <taxon>Mycosphaerellaceae</taxon>
        <taxon>Zasmidium</taxon>
    </lineage>
</organism>